<evidence type="ECO:0000313" key="1">
    <source>
        <dbReference type="EMBL" id="KRN50745.1"/>
    </source>
</evidence>
<gene>
    <name evidence="1" type="ORF">IV49_GL001830</name>
</gene>
<comment type="caution">
    <text evidence="1">The sequence shown here is derived from an EMBL/GenBank/DDBJ whole genome shotgun (WGS) entry which is preliminary data.</text>
</comment>
<dbReference type="Gene3D" id="2.60.120.560">
    <property type="entry name" value="Exo-inulinase, domain 1"/>
    <property type="match status" value="1"/>
</dbReference>
<dbReference type="RefSeq" id="WP_201783584.1">
    <property type="nucleotide sequence ID" value="NZ_JNKN01000006.1"/>
</dbReference>
<proteinExistence type="predicted"/>
<keyword evidence="2" id="KW-1185">Reference proteome</keyword>
<evidence type="ECO:0008006" key="3">
    <source>
        <dbReference type="Google" id="ProtNLM"/>
    </source>
</evidence>
<protein>
    <recommendedName>
        <fullName evidence="3">3-keto-disaccharide hydrolase domain-containing protein</fullName>
    </recommendedName>
</protein>
<organism evidence="1 2">
    <name type="scientific">Kandleria vitulina DSM 20405</name>
    <dbReference type="NCBI Taxonomy" id="1410657"/>
    <lineage>
        <taxon>Bacteria</taxon>
        <taxon>Bacillati</taxon>
        <taxon>Bacillota</taxon>
        <taxon>Erysipelotrichia</taxon>
        <taxon>Erysipelotrichales</taxon>
        <taxon>Coprobacillaceae</taxon>
        <taxon>Kandleria</taxon>
    </lineage>
</organism>
<dbReference type="PATRIC" id="fig|1410657.5.peg.1885"/>
<name>A0A0R2HCF3_9FIRM</name>
<evidence type="ECO:0000313" key="2">
    <source>
        <dbReference type="Proteomes" id="UP000051841"/>
    </source>
</evidence>
<dbReference type="AlphaFoldDB" id="A0A0R2HCF3"/>
<accession>A0A0R2HCF3</accession>
<reference evidence="1 2" key="1">
    <citation type="journal article" date="2015" name="Genome Announc.">
        <title>Expanding the biotechnology potential of lactobacilli through comparative genomics of 213 strains and associated genera.</title>
        <authorList>
            <person name="Sun Z."/>
            <person name="Harris H.M."/>
            <person name="McCann A."/>
            <person name="Guo C."/>
            <person name="Argimon S."/>
            <person name="Zhang W."/>
            <person name="Yang X."/>
            <person name="Jeffery I.B."/>
            <person name="Cooney J.C."/>
            <person name="Kagawa T.F."/>
            <person name="Liu W."/>
            <person name="Song Y."/>
            <person name="Salvetti E."/>
            <person name="Wrobel A."/>
            <person name="Rasinkangas P."/>
            <person name="Parkhill J."/>
            <person name="Rea M.C."/>
            <person name="O'Sullivan O."/>
            <person name="Ritari J."/>
            <person name="Douillard F.P."/>
            <person name="Paul Ross R."/>
            <person name="Yang R."/>
            <person name="Briner A.E."/>
            <person name="Felis G.E."/>
            <person name="de Vos W.M."/>
            <person name="Barrangou R."/>
            <person name="Klaenhammer T.R."/>
            <person name="Caufield P.W."/>
            <person name="Cui Y."/>
            <person name="Zhang H."/>
            <person name="O'Toole P.W."/>
        </authorList>
    </citation>
    <scope>NUCLEOTIDE SEQUENCE [LARGE SCALE GENOMIC DNA]</scope>
    <source>
        <strain evidence="1 2">DSM 20405</strain>
    </source>
</reference>
<dbReference type="EMBL" id="JQBL01000006">
    <property type="protein sequence ID" value="KRN50745.1"/>
    <property type="molecule type" value="Genomic_DNA"/>
</dbReference>
<dbReference type="Proteomes" id="UP000051841">
    <property type="component" value="Unassembled WGS sequence"/>
</dbReference>
<sequence length="200" mass="23017">MNTLKAVHTDISCEDNIIRVVKSEKINEYDENTYARVCDLHFHDGVIEVDMLSRLLPDAPDFARGFIGIAFRINEDDTQFESFYIRPTNSVNMTDDHVRIAHGCQYFSYPKYTFAYFRENNITKYEAPIHNGLDQWVHLKAVIKGAHASFYLNNEDTPTLEVNDMFHGKEATGDIGFFVDIGTEGFFKNLCVNNKRIDLS</sequence>